<reference evidence="3 4" key="1">
    <citation type="submission" date="2018-06" db="EMBL/GenBank/DDBJ databases">
        <title>Genomic Encyclopedia of Archaeal and Bacterial Type Strains, Phase II (KMG-II): from individual species to whole genera.</title>
        <authorList>
            <person name="Goeker M."/>
        </authorList>
    </citation>
    <scope>NUCLEOTIDE SEQUENCE [LARGE SCALE GENOMIC DNA]</scope>
    <source>
        <strain evidence="3 4">DSM 13087</strain>
    </source>
</reference>
<keyword evidence="2" id="KW-0472">Membrane</keyword>
<feature type="compositionally biased region" description="Gly residues" evidence="1">
    <location>
        <begin position="584"/>
        <end position="596"/>
    </location>
</feature>
<keyword evidence="4" id="KW-1185">Reference proteome</keyword>
<feature type="compositionally biased region" description="Gly residues" evidence="1">
    <location>
        <begin position="227"/>
        <end position="261"/>
    </location>
</feature>
<evidence type="ECO:0000256" key="2">
    <source>
        <dbReference type="SAM" id="Phobius"/>
    </source>
</evidence>
<evidence type="ECO:0000313" key="4">
    <source>
        <dbReference type="Proteomes" id="UP000249364"/>
    </source>
</evidence>
<protein>
    <submittedName>
        <fullName evidence="3">Flp pilus assembly protein TadG</fullName>
    </submittedName>
</protein>
<dbReference type="Gene3D" id="2.60.120.200">
    <property type="match status" value="1"/>
</dbReference>
<name>A0A2W7QHM5_9RHOB</name>
<feature type="region of interest" description="Disordered" evidence="1">
    <location>
        <begin position="214"/>
        <end position="263"/>
    </location>
</feature>
<sequence>MKTMFKIQFPRTRFARDTDGSLSVEAVLIAPLLVWAIVATFVFYDGFRSKTRVQIAANSVVDVLSRETDLITSDDIDQLNNLFDALSGARTPTRIRVSSVAHDNEEEGHVLAWSYGTRGLADAENLEELTGIVPPVLLGEALIVVETFSTWTPPFSIPGISGLVKLDAQVASRPRFAPRLNFEGVGPVFASNNAEWGNPDAGYDPYAAGEMAPYAPIDGNSGTGNPDDGGGGTGGTGDGGTGTGGAGDGGTGGQEGGGSLVGGQSQTLQQVGLWTFDNSSNRNFDEAVIRNSAQPVGRIGLPEWRQHSNGLYQNDGGYHLDNCRNPGERRRENNDNRRQIVIPWHADYDLTSATVRMVFNLDGLPRNNSYGYNPTTRELWWNSADNSAWALFSRDAVNQNEPGHFSSFVTGDGAVFVRFQVWSNIEFYGEQYAGTNFFLYAPPGSVEPGVTYDMQITFDHDFSQMDLYLNGALMDRRDDVPITLAGNQEYWQLGGSGVYTDPAQHNTPDWDRTWMCGTIHHFEIWEGAYTAKEVQMMSCGMDPYSEEWFEYFYLNSGRYPLPSEGVAASPGSEGICNSDPDTDGTGGGGSGEGGGTTTPEEPPAQCTGDMLADMNFEDWATVGWSRNNTEQNNSFTRFLGRFGRNETVTWSRSLPSGTNALKVEFDLYIIDSWDGIGYGNSGALGDRMDFMVNNQLIGHKVFTHWVGQYSNATTITSDVGGATYTISLQPMEVGSNLGFAGFNDQRWRVVMDVTNPPSSFNLGFLARLDQDRSDESWGLDNFKVRVPCSDDPVAPVEPVAPVGPVPTLVVNVDVPYHWGGYYENWHLRPASIPSWEWDAQPFTISGENGIQAWDIASSWSTSGLMNWGGTMLRLSTTPPHGATATAFLTIGHHVVQYNFTRATNP</sequence>
<dbReference type="Proteomes" id="UP000249364">
    <property type="component" value="Unassembled WGS sequence"/>
</dbReference>
<organism evidence="3 4">
    <name type="scientific">Roseinatronobacter thiooxidans</name>
    <dbReference type="NCBI Taxonomy" id="121821"/>
    <lineage>
        <taxon>Bacteria</taxon>
        <taxon>Pseudomonadati</taxon>
        <taxon>Pseudomonadota</taxon>
        <taxon>Alphaproteobacteria</taxon>
        <taxon>Rhodobacterales</taxon>
        <taxon>Paracoccaceae</taxon>
        <taxon>Roseinatronobacter</taxon>
    </lineage>
</organism>
<comment type="caution">
    <text evidence="3">The sequence shown here is derived from an EMBL/GenBank/DDBJ whole genome shotgun (WGS) entry which is preliminary data.</text>
</comment>
<keyword evidence="2" id="KW-0812">Transmembrane</keyword>
<gene>
    <name evidence="3" type="ORF">LY56_02612</name>
</gene>
<dbReference type="AlphaFoldDB" id="A0A2W7QHM5"/>
<dbReference type="SUPFAM" id="SSF49899">
    <property type="entry name" value="Concanavalin A-like lectins/glucanases"/>
    <property type="match status" value="1"/>
</dbReference>
<keyword evidence="2" id="KW-1133">Transmembrane helix</keyword>
<accession>A0A2W7QHM5</accession>
<feature type="transmembrane region" description="Helical" evidence="2">
    <location>
        <begin position="21"/>
        <end position="44"/>
    </location>
</feature>
<dbReference type="OrthoDB" id="7876207at2"/>
<dbReference type="STRING" id="121821.GCA_001870675_02068"/>
<dbReference type="RefSeq" id="WP_071468787.1">
    <property type="nucleotide sequence ID" value="NZ_QKZQ01000012.1"/>
</dbReference>
<feature type="region of interest" description="Disordered" evidence="1">
    <location>
        <begin position="564"/>
        <end position="608"/>
    </location>
</feature>
<dbReference type="EMBL" id="QKZQ01000012">
    <property type="protein sequence ID" value="PZX40729.1"/>
    <property type="molecule type" value="Genomic_DNA"/>
</dbReference>
<dbReference type="InterPro" id="IPR013320">
    <property type="entry name" value="ConA-like_dom_sf"/>
</dbReference>
<evidence type="ECO:0000256" key="1">
    <source>
        <dbReference type="SAM" id="MobiDB-lite"/>
    </source>
</evidence>
<dbReference type="Pfam" id="PF13385">
    <property type="entry name" value="Laminin_G_3"/>
    <property type="match status" value="1"/>
</dbReference>
<evidence type="ECO:0000313" key="3">
    <source>
        <dbReference type="EMBL" id="PZX40729.1"/>
    </source>
</evidence>
<proteinExistence type="predicted"/>